<evidence type="ECO:0000313" key="2">
    <source>
        <dbReference type="Proteomes" id="UP000821845"/>
    </source>
</evidence>
<proteinExistence type="predicted"/>
<keyword evidence="2" id="KW-1185">Reference proteome</keyword>
<evidence type="ECO:0000313" key="1">
    <source>
        <dbReference type="EMBL" id="KAH6945688.1"/>
    </source>
</evidence>
<accession>A0ACB7TF38</accession>
<organism evidence="1 2">
    <name type="scientific">Hyalomma asiaticum</name>
    <name type="common">Tick</name>
    <dbReference type="NCBI Taxonomy" id="266040"/>
    <lineage>
        <taxon>Eukaryota</taxon>
        <taxon>Metazoa</taxon>
        <taxon>Ecdysozoa</taxon>
        <taxon>Arthropoda</taxon>
        <taxon>Chelicerata</taxon>
        <taxon>Arachnida</taxon>
        <taxon>Acari</taxon>
        <taxon>Parasitiformes</taxon>
        <taxon>Ixodida</taxon>
        <taxon>Ixodoidea</taxon>
        <taxon>Ixodidae</taxon>
        <taxon>Hyalomminae</taxon>
        <taxon>Hyalomma</taxon>
    </lineage>
</organism>
<reference evidence="1" key="1">
    <citation type="submission" date="2020-05" db="EMBL/GenBank/DDBJ databases">
        <title>Large-scale comparative analyses of tick genomes elucidate their genetic diversity and vector capacities.</title>
        <authorList>
            <person name="Jia N."/>
            <person name="Wang J."/>
            <person name="Shi W."/>
            <person name="Du L."/>
            <person name="Sun Y."/>
            <person name="Zhan W."/>
            <person name="Jiang J."/>
            <person name="Wang Q."/>
            <person name="Zhang B."/>
            <person name="Ji P."/>
            <person name="Sakyi L.B."/>
            <person name="Cui X."/>
            <person name="Yuan T."/>
            <person name="Jiang B."/>
            <person name="Yang W."/>
            <person name="Lam T.T.-Y."/>
            <person name="Chang Q."/>
            <person name="Ding S."/>
            <person name="Wang X."/>
            <person name="Zhu J."/>
            <person name="Ruan X."/>
            <person name="Zhao L."/>
            <person name="Wei J."/>
            <person name="Que T."/>
            <person name="Du C."/>
            <person name="Cheng J."/>
            <person name="Dai P."/>
            <person name="Han X."/>
            <person name="Huang E."/>
            <person name="Gao Y."/>
            <person name="Liu J."/>
            <person name="Shao H."/>
            <person name="Ye R."/>
            <person name="Li L."/>
            <person name="Wei W."/>
            <person name="Wang X."/>
            <person name="Wang C."/>
            <person name="Yang T."/>
            <person name="Huo Q."/>
            <person name="Li W."/>
            <person name="Guo W."/>
            <person name="Chen H."/>
            <person name="Zhou L."/>
            <person name="Ni X."/>
            <person name="Tian J."/>
            <person name="Zhou Y."/>
            <person name="Sheng Y."/>
            <person name="Liu T."/>
            <person name="Pan Y."/>
            <person name="Xia L."/>
            <person name="Li J."/>
            <person name="Zhao F."/>
            <person name="Cao W."/>
        </authorList>
    </citation>
    <scope>NUCLEOTIDE SEQUENCE</scope>
    <source>
        <strain evidence="1">Hyas-2018</strain>
    </source>
</reference>
<comment type="caution">
    <text evidence="1">The sequence shown here is derived from an EMBL/GenBank/DDBJ whole genome shotgun (WGS) entry which is preliminary data.</text>
</comment>
<protein>
    <submittedName>
        <fullName evidence="1">Uncharacterized protein</fullName>
    </submittedName>
</protein>
<name>A0ACB7TF38_HYAAI</name>
<dbReference type="EMBL" id="CM023481">
    <property type="protein sequence ID" value="KAH6945688.1"/>
    <property type="molecule type" value="Genomic_DNA"/>
</dbReference>
<sequence>MIASTPSTGAVVKTSLVERLRDGNHDADRVSVAHSVASLLEPVDTVAAKPVAGACELPELNKEPRGELAQIGSTVATEAEASTDRLEART</sequence>
<gene>
    <name evidence="1" type="ORF">HPB50_009617</name>
</gene>
<dbReference type="Proteomes" id="UP000821845">
    <property type="component" value="Chromosome 1"/>
</dbReference>